<reference evidence="3 4" key="1">
    <citation type="submission" date="2016-10" db="EMBL/GenBank/DDBJ databases">
        <authorList>
            <person name="de Groot N.N."/>
        </authorList>
    </citation>
    <scope>NUCLEOTIDE SEQUENCE [LARGE SCALE GENOMIC DNA]</scope>
    <source>
        <strain evidence="3 4">CGMCC 1.7727</strain>
    </source>
</reference>
<dbReference type="Proteomes" id="UP000199687">
    <property type="component" value="Unassembled WGS sequence"/>
</dbReference>
<organism evidence="3 4">
    <name type="scientific">Gracilibacillus ureilyticus</name>
    <dbReference type="NCBI Taxonomy" id="531814"/>
    <lineage>
        <taxon>Bacteria</taxon>
        <taxon>Bacillati</taxon>
        <taxon>Bacillota</taxon>
        <taxon>Bacilli</taxon>
        <taxon>Bacillales</taxon>
        <taxon>Bacillaceae</taxon>
        <taxon>Gracilibacillus</taxon>
    </lineage>
</organism>
<evidence type="ECO:0000313" key="3">
    <source>
        <dbReference type="EMBL" id="SER35540.1"/>
    </source>
</evidence>
<evidence type="ECO:0000259" key="2">
    <source>
        <dbReference type="Pfam" id="PF22124"/>
    </source>
</evidence>
<dbReference type="Pfam" id="PF14498">
    <property type="entry name" value="Glyco_hyd_65N_2"/>
    <property type="match status" value="1"/>
</dbReference>
<dbReference type="GO" id="GO:0004560">
    <property type="term" value="F:alpha-L-fucosidase activity"/>
    <property type="evidence" value="ECO:0007669"/>
    <property type="project" value="InterPro"/>
</dbReference>
<evidence type="ECO:0000259" key="1">
    <source>
        <dbReference type="Pfam" id="PF14498"/>
    </source>
</evidence>
<name>A0A1H9NHV5_9BACI</name>
<dbReference type="PANTHER" id="PTHR31084:SF0">
    <property type="entry name" value="ALPHA-L-FUCOSIDASE 2"/>
    <property type="match status" value="1"/>
</dbReference>
<sequence>MFNNVADRNKLLLQYPASWWRNMWREALPAGNGEIGAAVYGAIKKETILINHSELWHLGVIGDLPDVSHTLTETRALMDQGEYHKANWHLTDKVKKEGYFSKLANPLPLVDLCIEMPCDEAFSEYCRGINMETGEVGVTWKEGDVKFSRHLFVSHADNVIVYQIETDKSDALFAELGFALHPTDSVNMKDRYEELLETVKIQVEDNFMYYKATNEDGEDFGAVAKIIAEDGFLNETDDGMLQCVDTSRLTVLVKVFIHGDNEQQWSLLKRELCNLNENYEDLLSAHLQFYQPLYFSSSLQLTTGKDNYLNEEMLLQAYRRKISKRLIEKLWAFGRYLFISGTKSEGQPFGMYGLWHGDYQLMWSHRMANENIQMMYWHTNVGGLSELNHSLIDYYIRLMDDFRDNAQKLFGCRGIYIPAGTTPGIGKPNQLVPVIMNWTSAAGWLAQHFYAYYQFSGDKAFLTEKVLPFMKEVARFYKDFLIIDNNGLYKYYPSVSPENTPANYMPDCKELVPHPMPSTINATMDFAVMKELLQNLIEGCSHVTPNEEEINIWTDMLKRIPEYQLNEDGSVKEWMDNHFHDNDKHRHLSHIYPVFPAQEVVKEENNQLYNGFRKAVEKRELGAQTGWSFAHMASIYARLEDGNRALQCLDNLSRSCLLNNLYTVHNDWRNMGLSMDINYAPVQLDANLGIVNAVQEMLLYVSPRLIRLLPALPDEWLAGRVSDFRFTSGRISFDWNVPEGTFSTEIFSERKTEITLCLPEFLNDFVWISDGDVTKSAYGKGYLDITMKANQSIKIFSNE</sequence>
<dbReference type="InterPro" id="IPR012341">
    <property type="entry name" value="6hp_glycosidase-like_sf"/>
</dbReference>
<proteinExistence type="predicted"/>
<dbReference type="EMBL" id="FOGL01000003">
    <property type="protein sequence ID" value="SER35540.1"/>
    <property type="molecule type" value="Genomic_DNA"/>
</dbReference>
<evidence type="ECO:0000313" key="4">
    <source>
        <dbReference type="Proteomes" id="UP000199687"/>
    </source>
</evidence>
<dbReference type="SUPFAM" id="SSF48208">
    <property type="entry name" value="Six-hairpin glycosidases"/>
    <property type="match status" value="1"/>
</dbReference>
<dbReference type="InterPro" id="IPR054363">
    <property type="entry name" value="GH95_cat"/>
</dbReference>
<dbReference type="Gene3D" id="1.50.10.10">
    <property type="match status" value="1"/>
</dbReference>
<dbReference type="OrthoDB" id="9802600at2"/>
<keyword evidence="4" id="KW-1185">Reference proteome</keyword>
<dbReference type="Pfam" id="PF22124">
    <property type="entry name" value="Glyco_hydro_95_cat"/>
    <property type="match status" value="1"/>
</dbReference>
<dbReference type="GO" id="GO:0005975">
    <property type="term" value="P:carbohydrate metabolic process"/>
    <property type="evidence" value="ECO:0007669"/>
    <property type="project" value="InterPro"/>
</dbReference>
<dbReference type="InterPro" id="IPR016518">
    <property type="entry name" value="Alpha-L-fucosidase"/>
</dbReference>
<feature type="domain" description="Glycosyl hydrolase family 95 catalytic" evidence="2">
    <location>
        <begin position="278"/>
        <end position="698"/>
    </location>
</feature>
<dbReference type="PANTHER" id="PTHR31084">
    <property type="entry name" value="ALPHA-L-FUCOSIDASE 2"/>
    <property type="match status" value="1"/>
</dbReference>
<dbReference type="InterPro" id="IPR008928">
    <property type="entry name" value="6-hairpin_glycosidase_sf"/>
</dbReference>
<dbReference type="STRING" id="531814.SAMN04487944_103155"/>
<feature type="domain" description="Glycosyl hydrolase family 95 N-terminal" evidence="1">
    <location>
        <begin position="13"/>
        <end position="254"/>
    </location>
</feature>
<dbReference type="InterPro" id="IPR027414">
    <property type="entry name" value="GH95_N_dom"/>
</dbReference>
<gene>
    <name evidence="3" type="ORF">SAMN04487944_103155</name>
</gene>
<dbReference type="PIRSF" id="PIRSF007663">
    <property type="entry name" value="UCP007663"/>
    <property type="match status" value="1"/>
</dbReference>
<dbReference type="AlphaFoldDB" id="A0A1H9NHV5"/>
<accession>A0A1H9NHV5</accession>
<protein>
    <submittedName>
        <fullName evidence="3">Alpha-L-fucosidase 2</fullName>
    </submittedName>
</protein>